<name>A0A0C9YRG8_9AGAM</name>
<dbReference type="Pfam" id="PF02839">
    <property type="entry name" value="CBM_5_12"/>
    <property type="match status" value="1"/>
</dbReference>
<organism evidence="4 5">
    <name type="scientific">Pisolithus microcarpus 441</name>
    <dbReference type="NCBI Taxonomy" id="765257"/>
    <lineage>
        <taxon>Eukaryota</taxon>
        <taxon>Fungi</taxon>
        <taxon>Dikarya</taxon>
        <taxon>Basidiomycota</taxon>
        <taxon>Agaricomycotina</taxon>
        <taxon>Agaricomycetes</taxon>
        <taxon>Agaricomycetidae</taxon>
        <taxon>Boletales</taxon>
        <taxon>Sclerodermatineae</taxon>
        <taxon>Pisolithaceae</taxon>
        <taxon>Pisolithus</taxon>
    </lineage>
</organism>
<dbReference type="PANTHER" id="PTHR31649">
    <property type="entry name" value="AGAP009604-PA"/>
    <property type="match status" value="1"/>
</dbReference>
<sequence>MAPQWEPGTMYNYGDVVTYAGVRYKIIQPHRSQSDWAPPVTPALWGPIAGEECHEESYYGEECKPSGYNPAYEQHSQRPRHQRKEGDQSSYNVPVAQPPQQEAEKHWYDLDDEKKKKLEVGGGILAGAAVLGAGLLAVKEHGKKKEEDQAHNWAESTWLRDSKARTEQFRNGRYPGPVAWVFNEGKSIPRDAIQGGEERGEYLYICRAYHEGGLMIGKACRVFKKGAVIGYGHKEYHLSTYEILVGDARAVKWVPVTGQFDVRKLGGARPVEGGREPDGTPQYIAQAPHQKAVHPGKACETYGDGCFIPYDNSEKKVKVRVCCALLRLNAS</sequence>
<reference evidence="5" key="2">
    <citation type="submission" date="2015-01" db="EMBL/GenBank/DDBJ databases">
        <title>Evolutionary Origins and Diversification of the Mycorrhizal Mutualists.</title>
        <authorList>
            <consortium name="DOE Joint Genome Institute"/>
            <consortium name="Mycorrhizal Genomics Consortium"/>
            <person name="Kohler A."/>
            <person name="Kuo A."/>
            <person name="Nagy L.G."/>
            <person name="Floudas D."/>
            <person name="Copeland A."/>
            <person name="Barry K.W."/>
            <person name="Cichocki N."/>
            <person name="Veneault-Fourrey C."/>
            <person name="LaButti K."/>
            <person name="Lindquist E.A."/>
            <person name="Lipzen A."/>
            <person name="Lundell T."/>
            <person name="Morin E."/>
            <person name="Murat C."/>
            <person name="Riley R."/>
            <person name="Ohm R."/>
            <person name="Sun H."/>
            <person name="Tunlid A."/>
            <person name="Henrissat B."/>
            <person name="Grigoriev I.V."/>
            <person name="Hibbett D.S."/>
            <person name="Martin F."/>
        </authorList>
    </citation>
    <scope>NUCLEOTIDE SEQUENCE [LARGE SCALE GENOMIC DNA]</scope>
    <source>
        <strain evidence="5">441</strain>
    </source>
</reference>
<proteinExistence type="predicted"/>
<dbReference type="STRING" id="765257.A0A0C9YRG8"/>
<keyword evidence="1" id="KW-0378">Hydrolase</keyword>
<dbReference type="CDD" id="cd12214">
    <property type="entry name" value="ChiA1_BD"/>
    <property type="match status" value="1"/>
</dbReference>
<dbReference type="PANTHER" id="PTHR31649:SF1">
    <property type="entry name" value="FARNESOIC ACID O-METHYL TRANSFERASE DOMAIN-CONTAINING PROTEIN"/>
    <property type="match status" value="1"/>
</dbReference>
<protein>
    <submittedName>
        <fullName evidence="4">Carbohydrate-binding module family 12 protein</fullName>
    </submittedName>
</protein>
<dbReference type="Proteomes" id="UP000054018">
    <property type="component" value="Unassembled WGS sequence"/>
</dbReference>
<dbReference type="OrthoDB" id="2142040at2759"/>
<feature type="domain" description="Chitin-binding type-3" evidence="3">
    <location>
        <begin position="2"/>
        <end position="48"/>
    </location>
</feature>
<evidence type="ECO:0000259" key="3">
    <source>
        <dbReference type="SMART" id="SM00495"/>
    </source>
</evidence>
<dbReference type="EMBL" id="KN833695">
    <property type="protein sequence ID" value="KIK27640.1"/>
    <property type="molecule type" value="Genomic_DNA"/>
</dbReference>
<dbReference type="GO" id="GO:0004553">
    <property type="term" value="F:hydrolase activity, hydrolyzing O-glycosyl compounds"/>
    <property type="evidence" value="ECO:0007669"/>
    <property type="project" value="InterPro"/>
</dbReference>
<evidence type="ECO:0000256" key="2">
    <source>
        <dbReference type="SAM" id="MobiDB-lite"/>
    </source>
</evidence>
<dbReference type="GO" id="GO:0005975">
    <property type="term" value="P:carbohydrate metabolic process"/>
    <property type="evidence" value="ECO:0007669"/>
    <property type="project" value="InterPro"/>
</dbReference>
<evidence type="ECO:0000313" key="4">
    <source>
        <dbReference type="EMBL" id="KIK27640.1"/>
    </source>
</evidence>
<evidence type="ECO:0000256" key="1">
    <source>
        <dbReference type="ARBA" id="ARBA00022801"/>
    </source>
</evidence>
<dbReference type="SMART" id="SM00696">
    <property type="entry name" value="DM9"/>
    <property type="match status" value="1"/>
</dbReference>
<dbReference type="AlphaFoldDB" id="A0A0C9YRG8"/>
<dbReference type="SUPFAM" id="SSF51055">
    <property type="entry name" value="Carbohydrate binding domain"/>
    <property type="match status" value="1"/>
</dbReference>
<keyword evidence="5" id="KW-1185">Reference proteome</keyword>
<gene>
    <name evidence="4" type="ORF">PISMIDRAFT_163818</name>
</gene>
<dbReference type="Pfam" id="PF11901">
    <property type="entry name" value="DM9"/>
    <property type="match status" value="2"/>
</dbReference>
<dbReference type="InterPro" id="IPR036573">
    <property type="entry name" value="CBM_sf_5/12"/>
</dbReference>
<feature type="region of interest" description="Disordered" evidence="2">
    <location>
        <begin position="69"/>
        <end position="103"/>
    </location>
</feature>
<dbReference type="SMART" id="SM00495">
    <property type="entry name" value="ChtBD3"/>
    <property type="match status" value="1"/>
</dbReference>
<dbReference type="GO" id="GO:0030246">
    <property type="term" value="F:carbohydrate binding"/>
    <property type="evidence" value="ECO:0007669"/>
    <property type="project" value="InterPro"/>
</dbReference>
<reference evidence="4 5" key="1">
    <citation type="submission" date="2014-04" db="EMBL/GenBank/DDBJ databases">
        <authorList>
            <consortium name="DOE Joint Genome Institute"/>
            <person name="Kuo A."/>
            <person name="Kohler A."/>
            <person name="Costa M.D."/>
            <person name="Nagy L.G."/>
            <person name="Floudas D."/>
            <person name="Copeland A."/>
            <person name="Barry K.W."/>
            <person name="Cichocki N."/>
            <person name="Veneault-Fourrey C."/>
            <person name="LaButti K."/>
            <person name="Lindquist E.A."/>
            <person name="Lipzen A."/>
            <person name="Lundell T."/>
            <person name="Morin E."/>
            <person name="Murat C."/>
            <person name="Sun H."/>
            <person name="Tunlid A."/>
            <person name="Henrissat B."/>
            <person name="Grigoriev I.V."/>
            <person name="Hibbett D.S."/>
            <person name="Martin F."/>
            <person name="Nordberg H.P."/>
            <person name="Cantor M.N."/>
            <person name="Hua S.X."/>
        </authorList>
    </citation>
    <scope>NUCLEOTIDE SEQUENCE [LARGE SCALE GENOMIC DNA]</scope>
    <source>
        <strain evidence="4 5">441</strain>
    </source>
</reference>
<dbReference type="GO" id="GO:0005576">
    <property type="term" value="C:extracellular region"/>
    <property type="evidence" value="ECO:0007669"/>
    <property type="project" value="InterPro"/>
</dbReference>
<dbReference type="Gene3D" id="2.10.10.20">
    <property type="entry name" value="Carbohydrate-binding module superfamily 5/12"/>
    <property type="match status" value="1"/>
</dbReference>
<dbReference type="InterPro" id="IPR003610">
    <property type="entry name" value="CBM5/12"/>
</dbReference>
<dbReference type="InterPro" id="IPR006616">
    <property type="entry name" value="DM9_repeat"/>
</dbReference>
<evidence type="ECO:0000313" key="5">
    <source>
        <dbReference type="Proteomes" id="UP000054018"/>
    </source>
</evidence>
<dbReference type="HOGENOM" id="CLU_072648_0_0_1"/>
<accession>A0A0C9YRG8</accession>